<dbReference type="OrthoDB" id="19588at2759"/>
<proteinExistence type="predicted"/>
<dbReference type="GO" id="GO:0005524">
    <property type="term" value="F:ATP binding"/>
    <property type="evidence" value="ECO:0007669"/>
    <property type="project" value="InterPro"/>
</dbReference>
<comment type="caution">
    <text evidence="1">The sequence shown here is derived from an EMBL/GenBank/DDBJ whole genome shotgun (WGS) entry which is preliminary data.</text>
</comment>
<evidence type="ECO:0000313" key="1">
    <source>
        <dbReference type="EMBL" id="CAB4024015.1"/>
    </source>
</evidence>
<dbReference type="Gene3D" id="3.40.50.300">
    <property type="entry name" value="P-loop containing nucleotide triphosphate hydrolases"/>
    <property type="match status" value="1"/>
</dbReference>
<dbReference type="EMBL" id="CACRXK020012801">
    <property type="protein sequence ID" value="CAB4024015.1"/>
    <property type="molecule type" value="Genomic_DNA"/>
</dbReference>
<gene>
    <name evidence="1" type="ORF">PACLA_8A036796</name>
</gene>
<protein>
    <submittedName>
        <fullName evidence="1">WD repeat-containing alr2800</fullName>
    </submittedName>
</protein>
<dbReference type="Gene3D" id="1.25.40.10">
    <property type="entry name" value="Tetratricopeptide repeat domain"/>
    <property type="match status" value="1"/>
</dbReference>
<dbReference type="Proteomes" id="UP001152795">
    <property type="component" value="Unassembled WGS sequence"/>
</dbReference>
<organism evidence="1 2">
    <name type="scientific">Paramuricea clavata</name>
    <name type="common">Red gorgonian</name>
    <name type="synonym">Violescent sea-whip</name>
    <dbReference type="NCBI Taxonomy" id="317549"/>
    <lineage>
        <taxon>Eukaryota</taxon>
        <taxon>Metazoa</taxon>
        <taxon>Cnidaria</taxon>
        <taxon>Anthozoa</taxon>
        <taxon>Octocorallia</taxon>
        <taxon>Malacalcyonacea</taxon>
        <taxon>Plexauridae</taxon>
        <taxon>Paramuricea</taxon>
    </lineage>
</organism>
<dbReference type="SUPFAM" id="SSF52540">
    <property type="entry name" value="P-loop containing nucleoside triphosphate hydrolases"/>
    <property type="match status" value="1"/>
</dbReference>
<dbReference type="Pfam" id="PF00004">
    <property type="entry name" value="AAA"/>
    <property type="match status" value="1"/>
</dbReference>
<accession>A0A7D9L1R3</accession>
<keyword evidence="2" id="KW-1185">Reference proteome</keyword>
<dbReference type="PANTHER" id="PTHR47691:SF3">
    <property type="entry name" value="HTH-TYPE TRANSCRIPTIONAL REGULATOR RV0890C-RELATED"/>
    <property type="match status" value="1"/>
</dbReference>
<dbReference type="InterPro" id="IPR011990">
    <property type="entry name" value="TPR-like_helical_dom_sf"/>
</dbReference>
<dbReference type="InterPro" id="IPR019734">
    <property type="entry name" value="TPR_rpt"/>
</dbReference>
<reference evidence="1" key="1">
    <citation type="submission" date="2020-04" db="EMBL/GenBank/DDBJ databases">
        <authorList>
            <person name="Alioto T."/>
            <person name="Alioto T."/>
            <person name="Gomez Garrido J."/>
        </authorList>
    </citation>
    <scope>NUCLEOTIDE SEQUENCE</scope>
    <source>
        <strain evidence="1">A484AB</strain>
    </source>
</reference>
<dbReference type="SMART" id="SM00028">
    <property type="entry name" value="TPR"/>
    <property type="match status" value="4"/>
</dbReference>
<sequence>MQHDKVCLVSYKKLPINISRNLVFNAGKVDLIKIISLNLDTLPKPYVPSPVLFFTGREDEIEEITNLITGQSTRLLNIWGSPGFGKTSTAIEVARHLLSLGSPVYFFKLQGIRTVDGFLSKILSIFKSNLADLSLAPIDKLVSILREISSRIFLLFDNLDDLLSSERSFVKLTGLFEELLDINDNINIVFTTRELLEKMRDQIEGFLDIRIRPLHPVSSVKFVRQLLPSFSETLVANVARISSHVPLATKLVTSLVEYNTEDMAYKILEELSLSGNLLDIDSSYEQNMKRLFEIPFEQLALTDKHALISLSVFLTSRISKDAAIGVVSEEMGIAKAVGSLKTLVKKSLIDEDPCRECYSIHPLIHSFVVDKAKQSDFENVFQSASIRFCRYYFLLFERINDDFLSGKSVDTLRLQDTMEHLSIAIHYFATSTSSLENCQDFFRILSRSEIFLFLIGLPSSVSLDISKLYGFAIEKCRTQQYNDTYSKLHVSKYFESIASSNLLSEVECLEIPEHIREDVMLLSDGSAGKLGCYEGISLIVKGNIKSGIECILKHVHGLQNCADQQLIKSLCLQLLALFYTDLKECNKSSELRKEAIEVECLEIPEHIREDVMLLSDGSAGKLGCYEGISLIVKGNIKSGIECIEKHVHGLQNCADQQLIKSLCLQLLALFYTDLKECNKSSELRKEAIEVCKEIGSYNLFLIGNCERTLSTTQKQYRGEQLILFVYLLYMWSKAFLNYETQLYFLNFVHQLEQQLENKVFNASQYLCKIVTYGDFLLAILGVRVGQEVLFDEKITFLKKSVMSDDCCSLTDRTFQTISEMSLSPQRLLNCYTFQMLRDTNESKRCPNVVETCRNALDFSLKQYGKQHRNTAFCYHKIGLAENSAENYISAINAFDQALEIMIACHDGSSSFNADLAEVHIGKGEASTCMKEFESAIASFEEALRIKRKLCNEDTEEIARILVLLWEPQCHFKDLSSGLATLEQALQIRKKVYAENPSSNGYLNVVQCYCGIGQAHNALGHNTESIKCFKSALEVSTDCDVERSVGQVWNF</sequence>
<evidence type="ECO:0000313" key="2">
    <source>
        <dbReference type="Proteomes" id="UP001152795"/>
    </source>
</evidence>
<dbReference type="PANTHER" id="PTHR47691">
    <property type="entry name" value="REGULATOR-RELATED"/>
    <property type="match status" value="1"/>
</dbReference>
<dbReference type="InterPro" id="IPR027417">
    <property type="entry name" value="P-loop_NTPase"/>
</dbReference>
<dbReference type="Pfam" id="PF13181">
    <property type="entry name" value="TPR_8"/>
    <property type="match status" value="1"/>
</dbReference>
<dbReference type="InterPro" id="IPR003959">
    <property type="entry name" value="ATPase_AAA_core"/>
</dbReference>
<dbReference type="GO" id="GO:0016887">
    <property type="term" value="F:ATP hydrolysis activity"/>
    <property type="evidence" value="ECO:0007669"/>
    <property type="project" value="InterPro"/>
</dbReference>
<dbReference type="AlphaFoldDB" id="A0A7D9L1R3"/>
<name>A0A7D9L1R3_PARCT</name>
<dbReference type="SUPFAM" id="SSF48452">
    <property type="entry name" value="TPR-like"/>
    <property type="match status" value="1"/>
</dbReference>